<dbReference type="Gene3D" id="3.20.20.80">
    <property type="entry name" value="Glycosidases"/>
    <property type="match status" value="1"/>
</dbReference>
<dbReference type="eggNOG" id="ENOG502Z8FS">
    <property type="taxonomic scope" value="Bacteria"/>
</dbReference>
<organism evidence="2 3">
    <name type="scientific">Nitrosococcus watsoni (strain C-113)</name>
    <dbReference type="NCBI Taxonomy" id="105559"/>
    <lineage>
        <taxon>Bacteria</taxon>
        <taxon>Pseudomonadati</taxon>
        <taxon>Pseudomonadota</taxon>
        <taxon>Gammaproteobacteria</taxon>
        <taxon>Chromatiales</taxon>
        <taxon>Chromatiaceae</taxon>
        <taxon>Nitrosococcus</taxon>
    </lineage>
</organism>
<dbReference type="KEGG" id="nwa:Nwat_2828"/>
<dbReference type="InterPro" id="IPR017853">
    <property type="entry name" value="GH"/>
</dbReference>
<feature type="domain" description="DUF4434" evidence="1">
    <location>
        <begin position="32"/>
        <end position="318"/>
    </location>
</feature>
<gene>
    <name evidence="2" type="ordered locus">Nwat_2828</name>
</gene>
<dbReference type="HOGENOM" id="CLU_068229_0_0_6"/>
<keyword evidence="3" id="KW-1185">Reference proteome</keyword>
<dbReference type="SUPFAM" id="SSF51445">
    <property type="entry name" value="(Trans)glycosidases"/>
    <property type="match status" value="1"/>
</dbReference>
<accession>D8KBD7</accession>
<dbReference type="InterPro" id="IPR027849">
    <property type="entry name" value="DUF4434"/>
</dbReference>
<dbReference type="EMBL" id="CP002086">
    <property type="protein sequence ID" value="ADJ29584.1"/>
    <property type="molecule type" value="Genomic_DNA"/>
</dbReference>
<dbReference type="Pfam" id="PF14488">
    <property type="entry name" value="DUF4434"/>
    <property type="match status" value="1"/>
</dbReference>
<protein>
    <recommendedName>
        <fullName evidence="1">DUF4434 domain-containing protein</fullName>
    </recommendedName>
</protein>
<dbReference type="RefSeq" id="WP_013221649.1">
    <property type="nucleotide sequence ID" value="NC_014315.1"/>
</dbReference>
<reference evidence="2 3" key="1">
    <citation type="submission" date="2010-06" db="EMBL/GenBank/DDBJ databases">
        <title>Complete sequence of chromosome of Nitrosococcus watsoni C-113.</title>
        <authorList>
            <consortium name="US DOE Joint Genome Institute"/>
            <person name="Lucas S."/>
            <person name="Copeland A."/>
            <person name="Lapidus A."/>
            <person name="Cheng J.-F."/>
            <person name="Bruce D."/>
            <person name="Goodwin L."/>
            <person name="Pitluck S."/>
            <person name="Malfatti S.A."/>
            <person name="Chain P.S.G."/>
            <person name="Land M."/>
            <person name="Hauser L."/>
            <person name="Kyrpides N."/>
            <person name="Ivanova N."/>
            <person name="Cambell M.A."/>
            <person name="Heidelberg J.F."/>
            <person name="Klotz M.G."/>
            <person name="Woyke T."/>
        </authorList>
    </citation>
    <scope>NUCLEOTIDE SEQUENCE [LARGE SCALE GENOMIC DNA]</scope>
    <source>
        <strain evidence="2 3">C-113</strain>
    </source>
</reference>
<sequence length="339" mass="38903">MKNSTLVALFFALLLGTSPFVIAEKNLPIKFTGTFLQLRINQEDWQIQEWAELISNLKKLEISKLIIQWSLYDDVPFYAIDNYQEIKNSPLNTIMELADAAGIKVLVGLAHDSGYWDNIDHDPAWVEVYLRKLLSRSSSVAEELTPLLVKHTSFGGWYITEEIDDINWRGQMARQLIINYLDRLSTYLHTITPNKKVAISCFTNAAIDPDTFKEFWESLLQPTSIDMVLFQDGIGAKKLDFSSLPLYLEAIQEATEISSRELYIITEIFQTISDPDNNFSPFQAVPADFNRIEGQLEIASRYSQNIIAFSIPDYMIPETGTKARRLFEKYINYVNNTKK</sequence>
<evidence type="ECO:0000313" key="3">
    <source>
        <dbReference type="Proteomes" id="UP000000393"/>
    </source>
</evidence>
<evidence type="ECO:0000259" key="1">
    <source>
        <dbReference type="Pfam" id="PF14488"/>
    </source>
</evidence>
<dbReference type="OrthoDB" id="7344472at2"/>
<evidence type="ECO:0000313" key="2">
    <source>
        <dbReference type="EMBL" id="ADJ29584.1"/>
    </source>
</evidence>
<proteinExistence type="predicted"/>
<dbReference type="Proteomes" id="UP000000393">
    <property type="component" value="Chromosome"/>
</dbReference>
<name>D8KBD7_NITWC</name>
<dbReference type="AlphaFoldDB" id="D8KBD7"/>
<dbReference type="STRING" id="105559.Nwat_2828"/>